<evidence type="ECO:0000259" key="4">
    <source>
        <dbReference type="Pfam" id="PF05368"/>
    </source>
</evidence>
<dbReference type="STRING" id="1220188.A0A4S3JXD0"/>
<evidence type="ECO:0000256" key="1">
    <source>
        <dbReference type="ARBA" id="ARBA00022857"/>
    </source>
</evidence>
<name>A0A4S3JXD0_9EURO</name>
<keyword evidence="6" id="KW-1185">Reference proteome</keyword>
<dbReference type="InterPro" id="IPR051609">
    <property type="entry name" value="NmrA/Isoflavone_reductase-like"/>
</dbReference>
<dbReference type="InterPro" id="IPR045312">
    <property type="entry name" value="PCBER-like"/>
</dbReference>
<gene>
    <name evidence="5" type="ORF">EYZ11_000376</name>
</gene>
<proteinExistence type="predicted"/>
<dbReference type="PANTHER" id="PTHR47706">
    <property type="entry name" value="NMRA-LIKE FAMILY PROTEIN"/>
    <property type="match status" value="1"/>
</dbReference>
<dbReference type="GO" id="GO:0016491">
    <property type="term" value="F:oxidoreductase activity"/>
    <property type="evidence" value="ECO:0007669"/>
    <property type="project" value="UniProtKB-KW"/>
</dbReference>
<dbReference type="Proteomes" id="UP000308092">
    <property type="component" value="Unassembled WGS sequence"/>
</dbReference>
<dbReference type="Gene3D" id="3.40.50.720">
    <property type="entry name" value="NAD(P)-binding Rossmann-like Domain"/>
    <property type="match status" value="1"/>
</dbReference>
<sequence length="504" mass="55026">MGVIRNVAIAGASGDLGSHVFHALMQSELFNVTVLTRQSSQAQFPASINVIRVDYTSVPDLTTALTGQDAVVSVLTTSATETQLPLIEAAVAAGVRRFLPSEFCANISNLKVAGLPVYHSKLAIHDVIKQQARGNSHFTYTLIRNGPFLDWSLAYGFFFNLNGGSTPLYDGGDHPFSTTTLATIGRAVVEVLRHLEETRNRAVFVQDLMTTQRKMLAIAQKVAPDRKWTPTDVSTADMETMAWDKYANGMVDLEASMGFFCRSVFGEGYGGEFQELDNNLLGIPLKTDADLEELIRGVLSNVSSACIISKSNPPQTFFTVNKLFWPPAASMPPTTGAVDQKRPRGPASPRAPCDAGGDVQYDLDWRSETTIQRVIVALAERYHAPYSSSSSSSSSSSPLQEPRDVDPLARQVVLDPYVQRYIEDFRVPGGPTALVPMGYTIAAHRRLRHNLIERSSLVTSGGIDWICNGRFISGVATCQHYKSSFVPIMSGILRSDHSIDNESD</sequence>
<evidence type="ECO:0000313" key="6">
    <source>
        <dbReference type="Proteomes" id="UP000308092"/>
    </source>
</evidence>
<evidence type="ECO:0000256" key="2">
    <source>
        <dbReference type="ARBA" id="ARBA00023002"/>
    </source>
</evidence>
<dbReference type="EMBL" id="SOSA01000005">
    <property type="protein sequence ID" value="THD00185.1"/>
    <property type="molecule type" value="Genomic_DNA"/>
</dbReference>
<dbReference type="AlphaFoldDB" id="A0A4S3JXD0"/>
<protein>
    <recommendedName>
        <fullName evidence="4">NmrA-like domain-containing protein</fullName>
    </recommendedName>
</protein>
<comment type="caution">
    <text evidence="5">The sequence shown here is derived from an EMBL/GenBank/DDBJ whole genome shotgun (WGS) entry which is preliminary data.</text>
</comment>
<dbReference type="VEuPathDB" id="FungiDB:EYZ11_000376"/>
<evidence type="ECO:0000256" key="3">
    <source>
        <dbReference type="SAM" id="MobiDB-lite"/>
    </source>
</evidence>
<evidence type="ECO:0000313" key="5">
    <source>
        <dbReference type="EMBL" id="THD00185.1"/>
    </source>
</evidence>
<dbReference type="SUPFAM" id="SSF51735">
    <property type="entry name" value="NAD(P)-binding Rossmann-fold domains"/>
    <property type="match status" value="1"/>
</dbReference>
<feature type="domain" description="NmrA-like" evidence="4">
    <location>
        <begin position="6"/>
        <end position="223"/>
    </location>
</feature>
<feature type="region of interest" description="Disordered" evidence="3">
    <location>
        <begin position="386"/>
        <end position="405"/>
    </location>
</feature>
<dbReference type="Gene3D" id="3.90.25.10">
    <property type="entry name" value="UDP-galactose 4-epimerase, domain 1"/>
    <property type="match status" value="1"/>
</dbReference>
<organism evidence="5 6">
    <name type="scientific">Aspergillus tanneri</name>
    <dbReference type="NCBI Taxonomy" id="1220188"/>
    <lineage>
        <taxon>Eukaryota</taxon>
        <taxon>Fungi</taxon>
        <taxon>Dikarya</taxon>
        <taxon>Ascomycota</taxon>
        <taxon>Pezizomycotina</taxon>
        <taxon>Eurotiomycetes</taxon>
        <taxon>Eurotiomycetidae</taxon>
        <taxon>Eurotiales</taxon>
        <taxon>Aspergillaceae</taxon>
        <taxon>Aspergillus</taxon>
        <taxon>Aspergillus subgen. Circumdati</taxon>
    </lineage>
</organism>
<feature type="region of interest" description="Disordered" evidence="3">
    <location>
        <begin position="331"/>
        <end position="355"/>
    </location>
</feature>
<dbReference type="CDD" id="cd05259">
    <property type="entry name" value="PCBER_SDR_a"/>
    <property type="match status" value="1"/>
</dbReference>
<accession>A0A4S3JXD0</accession>
<dbReference type="InterPro" id="IPR008030">
    <property type="entry name" value="NmrA-like"/>
</dbReference>
<dbReference type="Pfam" id="PF05368">
    <property type="entry name" value="NmrA"/>
    <property type="match status" value="1"/>
</dbReference>
<keyword evidence="1" id="KW-0521">NADP</keyword>
<reference evidence="5 6" key="1">
    <citation type="submission" date="2019-03" db="EMBL/GenBank/DDBJ databases">
        <title>The genome sequence of a newly discovered highly antifungal drug resistant Aspergillus species, Aspergillus tanneri NIH 1004.</title>
        <authorList>
            <person name="Mounaud S."/>
            <person name="Singh I."/>
            <person name="Joardar V."/>
            <person name="Pakala S."/>
            <person name="Pakala S."/>
            <person name="Venepally P."/>
            <person name="Hoover J."/>
            <person name="Nierman W."/>
            <person name="Chung J."/>
            <person name="Losada L."/>
        </authorList>
    </citation>
    <scope>NUCLEOTIDE SEQUENCE [LARGE SCALE GENOMIC DNA]</scope>
    <source>
        <strain evidence="5 6">NIH1004</strain>
    </source>
</reference>
<feature type="compositionally biased region" description="Low complexity" evidence="3">
    <location>
        <begin position="387"/>
        <end position="397"/>
    </location>
</feature>
<dbReference type="PANTHER" id="PTHR47706:SF1">
    <property type="entry name" value="CIPA-LIKE, PUTATIVE (AFU_ORTHOLOGUE AFUA_1G12460)-RELATED"/>
    <property type="match status" value="1"/>
</dbReference>
<dbReference type="InterPro" id="IPR036291">
    <property type="entry name" value="NAD(P)-bd_dom_sf"/>
</dbReference>
<keyword evidence="2" id="KW-0560">Oxidoreductase</keyword>